<dbReference type="EMBL" id="MN740165">
    <property type="protein sequence ID" value="QHT91496.1"/>
    <property type="molecule type" value="Genomic_DNA"/>
</dbReference>
<feature type="coiled-coil region" evidence="1">
    <location>
        <begin position="154"/>
        <end position="181"/>
    </location>
</feature>
<evidence type="ECO:0000256" key="1">
    <source>
        <dbReference type="SAM" id="Coils"/>
    </source>
</evidence>
<accession>A0A6C0IGB0</accession>
<keyword evidence="1" id="KW-0175">Coiled coil</keyword>
<organism evidence="2">
    <name type="scientific">viral metagenome</name>
    <dbReference type="NCBI Taxonomy" id="1070528"/>
    <lineage>
        <taxon>unclassified sequences</taxon>
        <taxon>metagenomes</taxon>
        <taxon>organismal metagenomes</taxon>
    </lineage>
</organism>
<name>A0A6C0IGB0_9ZZZZ</name>
<protein>
    <submittedName>
        <fullName evidence="2">Uncharacterized protein</fullName>
    </submittedName>
</protein>
<evidence type="ECO:0000313" key="2">
    <source>
        <dbReference type="EMBL" id="QHT91496.1"/>
    </source>
</evidence>
<reference evidence="2" key="1">
    <citation type="journal article" date="2020" name="Nature">
        <title>Giant virus diversity and host interactions through global metagenomics.</title>
        <authorList>
            <person name="Schulz F."/>
            <person name="Roux S."/>
            <person name="Paez-Espino D."/>
            <person name="Jungbluth S."/>
            <person name="Walsh D.A."/>
            <person name="Denef V.J."/>
            <person name="McMahon K.D."/>
            <person name="Konstantinidis K.T."/>
            <person name="Eloe-Fadrosh E.A."/>
            <person name="Kyrpides N.C."/>
            <person name="Woyke T."/>
        </authorList>
    </citation>
    <scope>NUCLEOTIDE SEQUENCE</scope>
    <source>
        <strain evidence="2">GVMAG-M-3300023184-77</strain>
    </source>
</reference>
<sequence length="247" mass="28232">MPRCSEKTSKGLRCKANGLEHNGKIICTIHLKDYEDMPDLIPVTISSSVTPQDDFDNVIAEMMSIVGTDDIARIYISDLPKIHKCTLYDHGDANWNFVVSDTLDHILSSRLAGMPEDRATWCNKDAQLNTLMNKLTEIHKSMLKPINPDRPETLEKAYECIDELQKKIGEMKEKNKHYAIKNLWNSGCEDMCYHLGYCSDVMGDCWEPVYEKDGLEGLKANLRAESKHHHNGKACDDCKKWIEFLHD</sequence>
<dbReference type="AlphaFoldDB" id="A0A6C0IGB0"/>
<proteinExistence type="predicted"/>